<gene>
    <name evidence="2" type="ORF">CHARACLAT_006439</name>
</gene>
<dbReference type="PANTHER" id="PTHR14085:SF3">
    <property type="entry name" value="WD REPEAT-CONTAINING PROTEIN 46"/>
    <property type="match status" value="1"/>
</dbReference>
<protein>
    <submittedName>
        <fullName evidence="2">Uncharacterized protein</fullName>
    </submittedName>
</protein>
<name>A0ABU7DR37_9TELE</name>
<comment type="caution">
    <text evidence="2">The sequence shown here is derived from an EMBL/GenBank/DDBJ whole genome shotgun (WGS) entry which is preliminary data.</text>
</comment>
<dbReference type="EMBL" id="JAHUTJ010033122">
    <property type="protein sequence ID" value="MED6276779.1"/>
    <property type="molecule type" value="Genomic_DNA"/>
</dbReference>
<evidence type="ECO:0000313" key="3">
    <source>
        <dbReference type="Proteomes" id="UP001352852"/>
    </source>
</evidence>
<feature type="compositionally biased region" description="Basic and acidic residues" evidence="1">
    <location>
        <begin position="43"/>
        <end position="63"/>
    </location>
</feature>
<dbReference type="InterPro" id="IPR040315">
    <property type="entry name" value="WDR46/Utp7"/>
</dbReference>
<evidence type="ECO:0000256" key="1">
    <source>
        <dbReference type="SAM" id="MobiDB-lite"/>
    </source>
</evidence>
<feature type="compositionally biased region" description="Polar residues" evidence="1">
    <location>
        <begin position="1"/>
        <end position="19"/>
    </location>
</feature>
<accession>A0ABU7DR37</accession>
<feature type="compositionally biased region" description="Basic and acidic residues" evidence="1">
    <location>
        <begin position="98"/>
        <end position="112"/>
    </location>
</feature>
<proteinExistence type="predicted"/>
<evidence type="ECO:0000313" key="2">
    <source>
        <dbReference type="EMBL" id="MED6276779.1"/>
    </source>
</evidence>
<feature type="region of interest" description="Disordered" evidence="1">
    <location>
        <begin position="1"/>
        <end position="117"/>
    </location>
</feature>
<reference evidence="2 3" key="1">
    <citation type="submission" date="2021-06" db="EMBL/GenBank/DDBJ databases">
        <authorList>
            <person name="Palmer J.M."/>
        </authorList>
    </citation>
    <scope>NUCLEOTIDE SEQUENCE [LARGE SCALE GENOMIC DNA]</scope>
    <source>
        <strain evidence="2 3">CL_MEX2019</strain>
        <tissue evidence="2">Muscle</tissue>
    </source>
</reference>
<feature type="non-terminal residue" evidence="2">
    <location>
        <position position="201"/>
    </location>
</feature>
<dbReference type="Proteomes" id="UP001352852">
    <property type="component" value="Unassembled WGS sequence"/>
</dbReference>
<keyword evidence="3" id="KW-1185">Reference proteome</keyword>
<dbReference type="PANTHER" id="PTHR14085">
    <property type="entry name" value="WD-REPEAT PROTEIN BING4"/>
    <property type="match status" value="1"/>
</dbReference>
<sequence>MTAEVTQQELGKKNYTTKMASPGEADVNVPHVEKKKKPPARYWQDREIGGNKDGGRPEQQEKQRTHKAKKRKRDEQPRDGKKVISGKSDPFPGPAPVPKDKLQKFKRQDKIQKPRRQHYRLKDIITRSEEASEMAQKQAARFDLLLPEDAGFLEGDEDEDTCMISQEDIADAVDITSGAKYFNLKLSQFGPYRLDYSRTGR</sequence>
<organism evidence="2 3">
    <name type="scientific">Characodon lateralis</name>
    <dbReference type="NCBI Taxonomy" id="208331"/>
    <lineage>
        <taxon>Eukaryota</taxon>
        <taxon>Metazoa</taxon>
        <taxon>Chordata</taxon>
        <taxon>Craniata</taxon>
        <taxon>Vertebrata</taxon>
        <taxon>Euteleostomi</taxon>
        <taxon>Actinopterygii</taxon>
        <taxon>Neopterygii</taxon>
        <taxon>Teleostei</taxon>
        <taxon>Neoteleostei</taxon>
        <taxon>Acanthomorphata</taxon>
        <taxon>Ovalentaria</taxon>
        <taxon>Atherinomorphae</taxon>
        <taxon>Cyprinodontiformes</taxon>
        <taxon>Goodeidae</taxon>
        <taxon>Characodon</taxon>
    </lineage>
</organism>
<feature type="compositionally biased region" description="Basic and acidic residues" evidence="1">
    <location>
        <begin position="73"/>
        <end position="82"/>
    </location>
</feature>